<keyword evidence="3 6" id="KW-0812">Transmembrane</keyword>
<proteinExistence type="inferred from homology"/>
<dbReference type="CDD" id="cd15904">
    <property type="entry name" value="TSPO_MBR"/>
    <property type="match status" value="1"/>
</dbReference>
<dbReference type="PIRSF" id="PIRSF005859">
    <property type="entry name" value="PBR"/>
    <property type="match status" value="1"/>
</dbReference>
<dbReference type="Gene3D" id="1.20.1260.100">
    <property type="entry name" value="TspO/MBR protein"/>
    <property type="match status" value="1"/>
</dbReference>
<dbReference type="Pfam" id="PF03073">
    <property type="entry name" value="TspO_MBR"/>
    <property type="match status" value="1"/>
</dbReference>
<evidence type="ECO:0000256" key="6">
    <source>
        <dbReference type="SAM" id="Phobius"/>
    </source>
</evidence>
<evidence type="ECO:0000256" key="2">
    <source>
        <dbReference type="ARBA" id="ARBA00007524"/>
    </source>
</evidence>
<evidence type="ECO:0000313" key="8">
    <source>
        <dbReference type="Proteomes" id="UP000677913"/>
    </source>
</evidence>
<dbReference type="Proteomes" id="UP000677913">
    <property type="component" value="Unassembled WGS sequence"/>
</dbReference>
<dbReference type="PANTHER" id="PTHR10057">
    <property type="entry name" value="PERIPHERAL-TYPE BENZODIAZEPINE RECEPTOR"/>
    <property type="match status" value="1"/>
</dbReference>
<reference evidence="7" key="1">
    <citation type="submission" date="2021-04" db="EMBL/GenBank/DDBJ databases">
        <title>Genome based classification of Actinospica acidithermotolerans sp. nov., an actinobacterium isolated from an Indonesian hot spring.</title>
        <authorList>
            <person name="Kusuma A.B."/>
            <person name="Putra K.E."/>
            <person name="Nafisah S."/>
            <person name="Loh J."/>
            <person name="Nouioui I."/>
            <person name="Goodfellow M."/>
        </authorList>
    </citation>
    <scope>NUCLEOTIDE SEQUENCE</scope>
    <source>
        <strain evidence="7">DSM 45618</strain>
    </source>
</reference>
<organism evidence="7 8">
    <name type="scientific">Actinocrinis puniceicyclus</name>
    <dbReference type="NCBI Taxonomy" id="977794"/>
    <lineage>
        <taxon>Bacteria</taxon>
        <taxon>Bacillati</taxon>
        <taxon>Actinomycetota</taxon>
        <taxon>Actinomycetes</taxon>
        <taxon>Catenulisporales</taxon>
        <taxon>Actinospicaceae</taxon>
        <taxon>Actinocrinis</taxon>
    </lineage>
</organism>
<comment type="similarity">
    <text evidence="2">Belongs to the TspO/BZRP family.</text>
</comment>
<keyword evidence="8" id="KW-1185">Reference proteome</keyword>
<dbReference type="InterPro" id="IPR038330">
    <property type="entry name" value="TspO/MBR-related_sf"/>
</dbReference>
<protein>
    <submittedName>
        <fullName evidence="7">Tryptophan-rich sensory protein</fullName>
    </submittedName>
</protein>
<dbReference type="RefSeq" id="WP_211464427.1">
    <property type="nucleotide sequence ID" value="NZ_JAGSXH010000007.1"/>
</dbReference>
<keyword evidence="4 6" id="KW-1133">Transmembrane helix</keyword>
<dbReference type="FunFam" id="1.20.1260.100:FF:000001">
    <property type="entry name" value="translocator protein 2"/>
    <property type="match status" value="1"/>
</dbReference>
<dbReference type="InterPro" id="IPR004307">
    <property type="entry name" value="TspO_MBR"/>
</dbReference>
<dbReference type="GO" id="GO:0016020">
    <property type="term" value="C:membrane"/>
    <property type="evidence" value="ECO:0007669"/>
    <property type="project" value="UniProtKB-SubCell"/>
</dbReference>
<evidence type="ECO:0000256" key="4">
    <source>
        <dbReference type="ARBA" id="ARBA00022989"/>
    </source>
</evidence>
<sequence>MTSNMNAASPTTRWAPYAATASAVALTALLGAKPVDPRGEWYKTLDKPAWQPPAWVFGPVWGSLYASIAWAGGRALTKADEATRLRLAASLATNLALNAGWTWLFFRARSPRSAVVSTALLDASNAELIRRLARIDAVAATALVPYGGWCAFATVLNASIARRNPSAG</sequence>
<dbReference type="AlphaFoldDB" id="A0A8J8B9R2"/>
<dbReference type="GO" id="GO:0033013">
    <property type="term" value="P:tetrapyrrole metabolic process"/>
    <property type="evidence" value="ECO:0007669"/>
    <property type="project" value="UniProtKB-ARBA"/>
</dbReference>
<evidence type="ECO:0000313" key="7">
    <source>
        <dbReference type="EMBL" id="MBS2962107.1"/>
    </source>
</evidence>
<evidence type="ECO:0000256" key="3">
    <source>
        <dbReference type="ARBA" id="ARBA00022692"/>
    </source>
</evidence>
<evidence type="ECO:0000256" key="1">
    <source>
        <dbReference type="ARBA" id="ARBA00004141"/>
    </source>
</evidence>
<dbReference type="PANTHER" id="PTHR10057:SF0">
    <property type="entry name" value="TRANSLOCATOR PROTEIN"/>
    <property type="match status" value="1"/>
</dbReference>
<feature type="transmembrane region" description="Helical" evidence="6">
    <location>
        <begin position="55"/>
        <end position="73"/>
    </location>
</feature>
<accession>A0A8J8B9R2</accession>
<gene>
    <name evidence="7" type="ORF">KGA66_03545</name>
</gene>
<comment type="subcellular location">
    <subcellularLocation>
        <location evidence="1">Membrane</location>
        <topology evidence="1">Multi-pass membrane protein</topology>
    </subcellularLocation>
</comment>
<keyword evidence="5 6" id="KW-0472">Membrane</keyword>
<evidence type="ECO:0000256" key="5">
    <source>
        <dbReference type="ARBA" id="ARBA00023136"/>
    </source>
</evidence>
<dbReference type="EMBL" id="JAGSXH010000007">
    <property type="protein sequence ID" value="MBS2962107.1"/>
    <property type="molecule type" value="Genomic_DNA"/>
</dbReference>
<feature type="transmembrane region" description="Helical" evidence="6">
    <location>
        <begin position="85"/>
        <end position="106"/>
    </location>
</feature>
<comment type="caution">
    <text evidence="7">The sequence shown here is derived from an EMBL/GenBank/DDBJ whole genome shotgun (WGS) entry which is preliminary data.</text>
</comment>
<name>A0A8J8B9R2_9ACTN</name>